<gene>
    <name evidence="3" type="ORF">GIW81_17310</name>
</gene>
<reference evidence="3 4" key="1">
    <citation type="submission" date="2019-11" db="EMBL/GenBank/DDBJ databases">
        <title>Identification of a novel strain.</title>
        <authorList>
            <person name="Xu Q."/>
            <person name="Wang G."/>
        </authorList>
    </citation>
    <scope>NUCLEOTIDE SEQUENCE [LARGE SCALE GENOMIC DNA]</scope>
    <source>
        <strain evidence="4">xq</strain>
    </source>
</reference>
<evidence type="ECO:0000313" key="4">
    <source>
        <dbReference type="Proteomes" id="UP000440694"/>
    </source>
</evidence>
<feature type="region of interest" description="Disordered" evidence="1">
    <location>
        <begin position="18"/>
        <end position="99"/>
    </location>
</feature>
<evidence type="ECO:0000256" key="1">
    <source>
        <dbReference type="SAM" id="MobiDB-lite"/>
    </source>
</evidence>
<comment type="caution">
    <text evidence="3">The sequence shown here is derived from an EMBL/GenBank/DDBJ whole genome shotgun (WGS) entry which is preliminary data.</text>
</comment>
<accession>A0A6I3KQ67</accession>
<organism evidence="3 4">
    <name type="scientific">Hyphomicrobium album</name>
    <dbReference type="NCBI Taxonomy" id="2665159"/>
    <lineage>
        <taxon>Bacteria</taxon>
        <taxon>Pseudomonadati</taxon>
        <taxon>Pseudomonadota</taxon>
        <taxon>Alphaproteobacteria</taxon>
        <taxon>Hyphomicrobiales</taxon>
        <taxon>Hyphomicrobiaceae</taxon>
        <taxon>Hyphomicrobium</taxon>
    </lineage>
</organism>
<evidence type="ECO:0008006" key="5">
    <source>
        <dbReference type="Google" id="ProtNLM"/>
    </source>
</evidence>
<evidence type="ECO:0000313" key="3">
    <source>
        <dbReference type="EMBL" id="MTD96100.1"/>
    </source>
</evidence>
<keyword evidence="4" id="KW-1185">Reference proteome</keyword>
<dbReference type="AlphaFoldDB" id="A0A6I3KQ67"/>
<feature type="chain" id="PRO_5026272385" description="Pentapeptide MXKDX repeat protein" evidence="2">
    <location>
        <begin position="25"/>
        <end position="99"/>
    </location>
</feature>
<protein>
    <recommendedName>
        <fullName evidence="5">Pentapeptide MXKDX repeat protein</fullName>
    </recommendedName>
</protein>
<evidence type="ECO:0000256" key="2">
    <source>
        <dbReference type="SAM" id="SignalP"/>
    </source>
</evidence>
<dbReference type="EMBL" id="WMBQ01000002">
    <property type="protein sequence ID" value="MTD96100.1"/>
    <property type="molecule type" value="Genomic_DNA"/>
</dbReference>
<feature type="signal peptide" evidence="2">
    <location>
        <begin position="1"/>
        <end position="24"/>
    </location>
</feature>
<keyword evidence="2" id="KW-0732">Signal</keyword>
<proteinExistence type="predicted"/>
<dbReference type="RefSeq" id="WP_154740562.1">
    <property type="nucleotide sequence ID" value="NZ_WMBQ01000002.1"/>
</dbReference>
<name>A0A6I3KQ67_9HYPH</name>
<feature type="compositionally biased region" description="Polar residues" evidence="1">
    <location>
        <begin position="88"/>
        <end position="99"/>
    </location>
</feature>
<sequence length="99" mass="9915">MRKILALATASAVALAAFGTTASAETADERVQKAPTKTMGDQGKLPATDQMSTSVPDMGTAEPAPEGGGPAGSKGPTMRMGNDGKLPATNNMSGQLPAR</sequence>
<dbReference type="Proteomes" id="UP000440694">
    <property type="component" value="Unassembled WGS sequence"/>
</dbReference>